<dbReference type="OrthoDB" id="1798350at2"/>
<proteinExistence type="predicted"/>
<accession>A0A1M6QLP3</accession>
<dbReference type="RefSeq" id="WP_072903992.1">
    <property type="nucleotide sequence ID" value="NZ_FRAD01000017.1"/>
</dbReference>
<sequence length="93" mass="10672">MDSETKQMFELIIGKLDKMDARLDTVEKTQKAMVVKIDELYAIARATEENIKVTRAEQEKIAFQMANIQGKVNSLTGEVKEHEHIIQQIRAIK</sequence>
<dbReference type="STRING" id="1121331.SAMN02745248_02048"/>
<organism evidence="1 2">
    <name type="scientific">Hathewaya proteolytica DSM 3090</name>
    <dbReference type="NCBI Taxonomy" id="1121331"/>
    <lineage>
        <taxon>Bacteria</taxon>
        <taxon>Bacillati</taxon>
        <taxon>Bacillota</taxon>
        <taxon>Clostridia</taxon>
        <taxon>Eubacteriales</taxon>
        <taxon>Clostridiaceae</taxon>
        <taxon>Hathewaya</taxon>
    </lineage>
</organism>
<evidence type="ECO:0000313" key="1">
    <source>
        <dbReference type="EMBL" id="SHK21098.1"/>
    </source>
</evidence>
<gene>
    <name evidence="1" type="ORF">SAMN02745248_02048</name>
</gene>
<protein>
    <submittedName>
        <fullName evidence="1">Uncharacterized protein</fullName>
    </submittedName>
</protein>
<dbReference type="AlphaFoldDB" id="A0A1M6QLP3"/>
<keyword evidence="2" id="KW-1185">Reference proteome</keyword>
<reference evidence="1 2" key="1">
    <citation type="submission" date="2016-11" db="EMBL/GenBank/DDBJ databases">
        <authorList>
            <person name="Jaros S."/>
            <person name="Januszkiewicz K."/>
            <person name="Wedrychowicz H."/>
        </authorList>
    </citation>
    <scope>NUCLEOTIDE SEQUENCE [LARGE SCALE GENOMIC DNA]</scope>
    <source>
        <strain evidence="1 2">DSM 3090</strain>
    </source>
</reference>
<dbReference type="EMBL" id="FRAD01000017">
    <property type="protein sequence ID" value="SHK21098.1"/>
    <property type="molecule type" value="Genomic_DNA"/>
</dbReference>
<name>A0A1M6QLP3_9CLOT</name>
<evidence type="ECO:0000313" key="2">
    <source>
        <dbReference type="Proteomes" id="UP000183952"/>
    </source>
</evidence>
<dbReference type="Proteomes" id="UP000183952">
    <property type="component" value="Unassembled WGS sequence"/>
</dbReference>